<evidence type="ECO:0000313" key="4">
    <source>
        <dbReference type="EMBL" id="GGP88431.1"/>
    </source>
</evidence>
<sequence>MDNNNKPQPSPDNTKPHSTKLESSQLSAAKMLSLLPLYKLPLVLFRVIYAAMDKLVGLNKIVMDKVIDLSIPISTDLGGTNTIKLRIYHPCRSIPKKTLVYFHGGGCVIGSINTHDRFCRFLAKHGNMNIISVGYRLAPEHKFPSAICDAIEAWNYINDNHQQLNINPDYIGVGGDSAGAYLACIIGLPSLQISLPVQVKAEPAFQFLIYPMVDLQGLTESYRCFNNQLLLTRDLMDFFRDHYVNSLDEVTLPLVSPLQAADISQSPSTYLLTLGFDPLRDDGIAYANRLKHAGVNIHHEHYDDCMHGFISITTLSKRAKQACHSIAAALKRFND</sequence>
<dbReference type="Proteomes" id="UP000654004">
    <property type="component" value="Unassembled WGS sequence"/>
</dbReference>
<accession>A0ABQ2QNG3</accession>
<feature type="compositionally biased region" description="Polar residues" evidence="2">
    <location>
        <begin position="1"/>
        <end position="13"/>
    </location>
</feature>
<evidence type="ECO:0000256" key="1">
    <source>
        <dbReference type="ARBA" id="ARBA00022801"/>
    </source>
</evidence>
<name>A0ABQ2QNG3_9GAMM</name>
<organism evidence="4 5">
    <name type="scientific">Shewanella ulleungensis</name>
    <dbReference type="NCBI Taxonomy" id="2282699"/>
    <lineage>
        <taxon>Bacteria</taxon>
        <taxon>Pseudomonadati</taxon>
        <taxon>Pseudomonadota</taxon>
        <taxon>Gammaproteobacteria</taxon>
        <taxon>Alteromonadales</taxon>
        <taxon>Shewanellaceae</taxon>
        <taxon>Shewanella</taxon>
    </lineage>
</organism>
<dbReference type="EMBL" id="BMQW01000005">
    <property type="protein sequence ID" value="GGP88431.1"/>
    <property type="molecule type" value="Genomic_DNA"/>
</dbReference>
<dbReference type="InterPro" id="IPR050300">
    <property type="entry name" value="GDXG_lipolytic_enzyme"/>
</dbReference>
<proteinExistence type="predicted"/>
<feature type="domain" description="Alpha/beta hydrolase fold-3" evidence="3">
    <location>
        <begin position="99"/>
        <end position="310"/>
    </location>
</feature>
<dbReference type="PANTHER" id="PTHR48081">
    <property type="entry name" value="AB HYDROLASE SUPERFAMILY PROTEIN C4A8.06C"/>
    <property type="match status" value="1"/>
</dbReference>
<gene>
    <name evidence="4" type="ORF">GCM10009410_22920</name>
</gene>
<dbReference type="InterPro" id="IPR013094">
    <property type="entry name" value="AB_hydrolase_3"/>
</dbReference>
<protein>
    <recommendedName>
        <fullName evidence="3">Alpha/beta hydrolase fold-3 domain-containing protein</fullName>
    </recommendedName>
</protein>
<evidence type="ECO:0000259" key="3">
    <source>
        <dbReference type="Pfam" id="PF07859"/>
    </source>
</evidence>
<keyword evidence="1" id="KW-0378">Hydrolase</keyword>
<dbReference type="InterPro" id="IPR029058">
    <property type="entry name" value="AB_hydrolase_fold"/>
</dbReference>
<keyword evidence="5" id="KW-1185">Reference proteome</keyword>
<dbReference type="Pfam" id="PF07859">
    <property type="entry name" value="Abhydrolase_3"/>
    <property type="match status" value="1"/>
</dbReference>
<evidence type="ECO:0000256" key="2">
    <source>
        <dbReference type="SAM" id="MobiDB-lite"/>
    </source>
</evidence>
<dbReference type="SUPFAM" id="SSF53474">
    <property type="entry name" value="alpha/beta-Hydrolases"/>
    <property type="match status" value="1"/>
</dbReference>
<reference evidence="5" key="1">
    <citation type="journal article" date="2019" name="Int. J. Syst. Evol. Microbiol.">
        <title>The Global Catalogue of Microorganisms (GCM) 10K type strain sequencing project: providing services to taxonomists for standard genome sequencing and annotation.</title>
        <authorList>
            <consortium name="The Broad Institute Genomics Platform"/>
            <consortium name="The Broad Institute Genome Sequencing Center for Infectious Disease"/>
            <person name="Wu L."/>
            <person name="Ma J."/>
        </authorList>
    </citation>
    <scope>NUCLEOTIDE SEQUENCE [LARGE SCALE GENOMIC DNA]</scope>
    <source>
        <strain evidence="5">JCM 32305</strain>
    </source>
</reference>
<dbReference type="PANTHER" id="PTHR48081:SF8">
    <property type="entry name" value="ALPHA_BETA HYDROLASE FOLD-3 DOMAIN-CONTAINING PROTEIN-RELATED"/>
    <property type="match status" value="1"/>
</dbReference>
<comment type="caution">
    <text evidence="4">The sequence shown here is derived from an EMBL/GenBank/DDBJ whole genome shotgun (WGS) entry which is preliminary data.</text>
</comment>
<dbReference type="Gene3D" id="3.40.50.1820">
    <property type="entry name" value="alpha/beta hydrolase"/>
    <property type="match status" value="1"/>
</dbReference>
<dbReference type="RefSeq" id="WP_188956327.1">
    <property type="nucleotide sequence ID" value="NZ_BMQW01000005.1"/>
</dbReference>
<evidence type="ECO:0000313" key="5">
    <source>
        <dbReference type="Proteomes" id="UP000654004"/>
    </source>
</evidence>
<feature type="region of interest" description="Disordered" evidence="2">
    <location>
        <begin position="1"/>
        <end position="21"/>
    </location>
</feature>